<organism evidence="2 3">
    <name type="scientific">Leptolyngbya foveolarum</name>
    <dbReference type="NCBI Taxonomy" id="47253"/>
    <lineage>
        <taxon>Bacteria</taxon>
        <taxon>Bacillati</taxon>
        <taxon>Cyanobacteriota</taxon>
        <taxon>Cyanophyceae</taxon>
        <taxon>Leptolyngbyales</taxon>
        <taxon>Leptolyngbyaceae</taxon>
        <taxon>Leptolyngbya group</taxon>
        <taxon>Leptolyngbya</taxon>
    </lineage>
</organism>
<comment type="caution">
    <text evidence="2">The sequence shown here is derived from an EMBL/GenBank/DDBJ whole genome shotgun (WGS) entry which is preliminary data.</text>
</comment>
<reference evidence="2 3" key="2">
    <citation type="submission" date="2018-06" db="EMBL/GenBank/DDBJ databases">
        <title>Metagenomic assembly of (sub)arctic Cyanobacteria and their associated microbiome from non-axenic cultures.</title>
        <authorList>
            <person name="Baurain D."/>
        </authorList>
    </citation>
    <scope>NUCLEOTIDE SEQUENCE [LARGE SCALE GENOMIC DNA]</scope>
    <source>
        <strain evidence="2">ULC129bin1</strain>
    </source>
</reference>
<reference evidence="3" key="1">
    <citation type="submission" date="2018-04" db="EMBL/GenBank/DDBJ databases">
        <authorList>
            <person name="Cornet L."/>
        </authorList>
    </citation>
    <scope>NUCLEOTIDE SEQUENCE [LARGE SCALE GENOMIC DNA]</scope>
</reference>
<gene>
    <name evidence="2" type="ORF">DCF25_08065</name>
</gene>
<keyword evidence="1" id="KW-0472">Membrane</keyword>
<keyword evidence="1" id="KW-0812">Transmembrane</keyword>
<proteinExistence type="predicted"/>
<evidence type="ECO:0000313" key="3">
    <source>
        <dbReference type="Proteomes" id="UP000249354"/>
    </source>
</evidence>
<dbReference type="Pfam" id="PF14516">
    <property type="entry name" value="AAA_35"/>
    <property type="match status" value="1"/>
</dbReference>
<dbReference type="SUPFAM" id="SSF52540">
    <property type="entry name" value="P-loop containing nucleoside triphosphate hydrolases"/>
    <property type="match status" value="1"/>
</dbReference>
<dbReference type="Proteomes" id="UP000249354">
    <property type="component" value="Unassembled WGS sequence"/>
</dbReference>
<evidence type="ECO:0000313" key="2">
    <source>
        <dbReference type="EMBL" id="PZO19628.1"/>
    </source>
</evidence>
<sequence length="529" mass="60485">MDASPDSRYEYQVGGSLRSDAPSYIARQADVDLYEALIAGEYCYVFNARQMGKSSLRVRAQQRLTAVGKRCASLDMTSIGSEGVTPLQWYKGLMVDLLTKFELRDRLDFKAWWQGCEDLSLVQRLRLFIEEILLRYLPDQDIYIFVDEIDSALALNFSTEDFFTLVRFCYNARAEQPMYQRLTWVLLGVVTPSDLIREQNKTPFNVGRAIELRGLRSEDAEAISAGLKGYGYDSRALVNAILSWTGGQPFLTQKLCQMTIQVLKGDLNLHPINELRADLPEDPADLIEVIVRDLIVDHWESQDNPEHLRTIRDRLLRKELLAPRLLGIYQSILQASKPVEDEASRVAPADINQLLAYDDTSEHIDLLLSGMIRNSNGRLQVKNRIYRTIFNLAWVQRQLDALRPYARQLVFWQLSDCTDKSRLLRGKALKDAQAWSHERSVSELDHAFLMASERYDRQITQDLLKAARLKEVEKRLDSERQARRRQRWLISGLSVALAIAIGLGITARVQYQKARATEAKAITTTAKAL</sequence>
<protein>
    <submittedName>
        <fullName evidence="2">Uncharacterized protein</fullName>
    </submittedName>
</protein>
<accession>A0A2W4WK36</accession>
<feature type="transmembrane region" description="Helical" evidence="1">
    <location>
        <begin position="488"/>
        <end position="507"/>
    </location>
</feature>
<keyword evidence="1" id="KW-1133">Transmembrane helix</keyword>
<evidence type="ECO:0000256" key="1">
    <source>
        <dbReference type="SAM" id="Phobius"/>
    </source>
</evidence>
<name>A0A2W4WK36_9CYAN</name>
<dbReference type="InterPro" id="IPR027417">
    <property type="entry name" value="P-loop_NTPase"/>
</dbReference>
<dbReference type="AlphaFoldDB" id="A0A2W4WK36"/>
<dbReference type="EMBL" id="QBMC01000040">
    <property type="protein sequence ID" value="PZO19628.1"/>
    <property type="molecule type" value="Genomic_DNA"/>
</dbReference>